<keyword evidence="3" id="KW-0547">Nucleotide-binding</keyword>
<evidence type="ECO:0000313" key="7">
    <source>
        <dbReference type="EMBL" id="KAJ6647445.1"/>
    </source>
</evidence>
<dbReference type="InterPro" id="IPR036726">
    <property type="entry name" value="GTP1_OBG_dom_sf"/>
</dbReference>
<dbReference type="InterPro" id="IPR014100">
    <property type="entry name" value="GTP-bd_Obg/CgtA"/>
</dbReference>
<dbReference type="NCBIfam" id="TIGR02729">
    <property type="entry name" value="Obg_CgtA"/>
    <property type="match status" value="1"/>
</dbReference>
<evidence type="ECO:0000259" key="5">
    <source>
        <dbReference type="PROSITE" id="PS51710"/>
    </source>
</evidence>
<evidence type="ECO:0000256" key="3">
    <source>
        <dbReference type="ARBA" id="ARBA00022741"/>
    </source>
</evidence>
<evidence type="ECO:0000256" key="1">
    <source>
        <dbReference type="ARBA" id="ARBA00007699"/>
    </source>
</evidence>
<dbReference type="Pfam" id="PF01926">
    <property type="entry name" value="MMR_HSR1"/>
    <property type="match status" value="1"/>
</dbReference>
<accession>A0A9Q0NBV1</accession>
<keyword evidence="2" id="KW-0690">Ribosome biogenesis</keyword>
<dbReference type="GO" id="GO:0003924">
    <property type="term" value="F:GTPase activity"/>
    <property type="evidence" value="ECO:0007669"/>
    <property type="project" value="InterPro"/>
</dbReference>
<organism evidence="7 8">
    <name type="scientific">Pseudolycoriella hygida</name>
    <dbReference type="NCBI Taxonomy" id="35572"/>
    <lineage>
        <taxon>Eukaryota</taxon>
        <taxon>Metazoa</taxon>
        <taxon>Ecdysozoa</taxon>
        <taxon>Arthropoda</taxon>
        <taxon>Hexapoda</taxon>
        <taxon>Insecta</taxon>
        <taxon>Pterygota</taxon>
        <taxon>Neoptera</taxon>
        <taxon>Endopterygota</taxon>
        <taxon>Diptera</taxon>
        <taxon>Nematocera</taxon>
        <taxon>Sciaroidea</taxon>
        <taxon>Sciaridae</taxon>
        <taxon>Pseudolycoriella</taxon>
    </lineage>
</organism>
<dbReference type="FunFam" id="2.70.210.12:FF:000001">
    <property type="entry name" value="GTPase Obg"/>
    <property type="match status" value="1"/>
</dbReference>
<dbReference type="OrthoDB" id="347018at2759"/>
<dbReference type="InterPro" id="IPR027417">
    <property type="entry name" value="P-loop_NTPase"/>
</dbReference>
<feature type="domain" description="OBG-type G" evidence="5">
    <location>
        <begin position="160"/>
        <end position="325"/>
    </location>
</feature>
<dbReference type="HAMAP" id="MF_01454">
    <property type="entry name" value="GTPase_Obg"/>
    <property type="match status" value="1"/>
</dbReference>
<name>A0A9Q0NBV1_9DIPT</name>
<dbReference type="AlphaFoldDB" id="A0A9Q0NBV1"/>
<feature type="domain" description="Obg" evidence="6">
    <location>
        <begin position="4"/>
        <end position="159"/>
    </location>
</feature>
<comment type="caution">
    <text evidence="7">The sequence shown here is derived from an EMBL/GenBank/DDBJ whole genome shotgun (WGS) entry which is preliminary data.</text>
</comment>
<gene>
    <name evidence="7" type="primary">MTG2</name>
    <name evidence="7" type="ORF">Bhyg_02667</name>
</gene>
<evidence type="ECO:0000313" key="8">
    <source>
        <dbReference type="Proteomes" id="UP001151699"/>
    </source>
</evidence>
<proteinExistence type="inferred from homology"/>
<dbReference type="CDD" id="cd01898">
    <property type="entry name" value="Obg"/>
    <property type="match status" value="1"/>
</dbReference>
<dbReference type="PRINTS" id="PR00326">
    <property type="entry name" value="GTP1OBG"/>
</dbReference>
<dbReference type="GO" id="GO:0005525">
    <property type="term" value="F:GTP binding"/>
    <property type="evidence" value="ECO:0007669"/>
    <property type="project" value="UniProtKB-KW"/>
</dbReference>
<dbReference type="PIRSF" id="PIRSF002401">
    <property type="entry name" value="GTP_bd_Obg/CgtA"/>
    <property type="match status" value="1"/>
</dbReference>
<dbReference type="InterPro" id="IPR006073">
    <property type="entry name" value="GTP-bd"/>
</dbReference>
<dbReference type="EMBL" id="WJQU01000001">
    <property type="protein sequence ID" value="KAJ6647445.1"/>
    <property type="molecule type" value="Genomic_DNA"/>
</dbReference>
<evidence type="ECO:0000259" key="6">
    <source>
        <dbReference type="PROSITE" id="PS51883"/>
    </source>
</evidence>
<protein>
    <submittedName>
        <fullName evidence="7">Mitochondrial ribosome-associated GTPase 2</fullName>
    </submittedName>
</protein>
<dbReference type="GO" id="GO:0000287">
    <property type="term" value="F:magnesium ion binding"/>
    <property type="evidence" value="ECO:0007669"/>
    <property type="project" value="InterPro"/>
</dbReference>
<dbReference type="InterPro" id="IPR045086">
    <property type="entry name" value="OBG_GTPase"/>
</dbReference>
<dbReference type="SUPFAM" id="SSF82051">
    <property type="entry name" value="Obg GTP-binding protein N-terminal domain"/>
    <property type="match status" value="1"/>
</dbReference>
<dbReference type="InterPro" id="IPR006169">
    <property type="entry name" value="GTP1_OBG_dom"/>
</dbReference>
<dbReference type="SUPFAM" id="SSF52540">
    <property type="entry name" value="P-loop containing nucleoside triphosphate hydrolases"/>
    <property type="match status" value="1"/>
</dbReference>
<dbReference type="Proteomes" id="UP001151699">
    <property type="component" value="Chromosome A"/>
</dbReference>
<sequence length="335" mass="36167">MWVLHFVDVKQVRVFGGNGGDGCISFLSLWCNENAGPDGGDGGNGGHVVFKSTYDVNNLGHITSVIRADNGEKGYPKDCVGKNAKHNIVPVPVGTIIKNVEGKIVGDLDVDGLMFIAARGGSGGKGNPFFVTDAQNAPKICEYGATGEQRSYTLELRSMAHIGLIGLPNAGKSTLLQAITRARSKIASYPFTTLKPHLGMVQYDDYVQIAIADLPGLIPGSHENKGLGIQFLKHIERCTALLFIVDASSEAPWEHIDALNFELKSFSKELATRPQVIVANKIDLPEAMENVRILEEKLKVPIITISAKMGTNVANLLAELRKLYDKIQSEKEAGT</sequence>
<dbReference type="PANTHER" id="PTHR11702">
    <property type="entry name" value="DEVELOPMENTALLY REGULATED GTP-BINDING PROTEIN-RELATED"/>
    <property type="match status" value="1"/>
</dbReference>
<dbReference type="PROSITE" id="PS51883">
    <property type="entry name" value="OBG"/>
    <property type="match status" value="1"/>
</dbReference>
<dbReference type="Gene3D" id="2.70.210.12">
    <property type="entry name" value="GTP1/OBG domain"/>
    <property type="match status" value="1"/>
</dbReference>
<keyword evidence="4" id="KW-0342">GTP-binding</keyword>
<dbReference type="NCBIfam" id="TIGR00231">
    <property type="entry name" value="small_GTP"/>
    <property type="match status" value="1"/>
</dbReference>
<dbReference type="PROSITE" id="PS51710">
    <property type="entry name" value="G_OBG"/>
    <property type="match status" value="1"/>
</dbReference>
<keyword evidence="8" id="KW-1185">Reference proteome</keyword>
<evidence type="ECO:0000256" key="4">
    <source>
        <dbReference type="ARBA" id="ARBA00023134"/>
    </source>
</evidence>
<dbReference type="PANTHER" id="PTHR11702:SF31">
    <property type="entry name" value="MITOCHONDRIAL RIBOSOME-ASSOCIATED GTPASE 2"/>
    <property type="match status" value="1"/>
</dbReference>
<dbReference type="Gene3D" id="3.40.50.300">
    <property type="entry name" value="P-loop containing nucleotide triphosphate hydrolases"/>
    <property type="match status" value="1"/>
</dbReference>
<dbReference type="GO" id="GO:0005739">
    <property type="term" value="C:mitochondrion"/>
    <property type="evidence" value="ECO:0007669"/>
    <property type="project" value="TreeGrafter"/>
</dbReference>
<reference evidence="7" key="1">
    <citation type="submission" date="2022-07" db="EMBL/GenBank/DDBJ databases">
        <authorList>
            <person name="Trinca V."/>
            <person name="Uliana J.V.C."/>
            <person name="Torres T.T."/>
            <person name="Ward R.J."/>
            <person name="Monesi N."/>
        </authorList>
    </citation>
    <scope>NUCLEOTIDE SEQUENCE</scope>
    <source>
        <strain evidence="7">HSMRA1968</strain>
        <tissue evidence="7">Whole embryos</tissue>
    </source>
</reference>
<dbReference type="Pfam" id="PF01018">
    <property type="entry name" value="GTP1_OBG"/>
    <property type="match status" value="1"/>
</dbReference>
<comment type="similarity">
    <text evidence="1">Belongs to the TRAFAC class OBG-HflX-like GTPase superfamily. OBG GTPase family.</text>
</comment>
<dbReference type="InterPro" id="IPR031167">
    <property type="entry name" value="G_OBG"/>
</dbReference>
<dbReference type="NCBIfam" id="NF008956">
    <property type="entry name" value="PRK12299.1"/>
    <property type="match status" value="1"/>
</dbReference>
<evidence type="ECO:0000256" key="2">
    <source>
        <dbReference type="ARBA" id="ARBA00022517"/>
    </source>
</evidence>
<dbReference type="InterPro" id="IPR005225">
    <property type="entry name" value="Small_GTP-bd"/>
</dbReference>
<dbReference type="GO" id="GO:0042254">
    <property type="term" value="P:ribosome biogenesis"/>
    <property type="evidence" value="ECO:0007669"/>
    <property type="project" value="UniProtKB-UniRule"/>
</dbReference>